<dbReference type="AlphaFoldDB" id="A0A1M4T6C1"/>
<accession>A0A1M4T6C1</accession>
<dbReference type="EMBL" id="FQVL01000001">
    <property type="protein sequence ID" value="SHE39985.1"/>
    <property type="molecule type" value="Genomic_DNA"/>
</dbReference>
<dbReference type="SUPFAM" id="SSF55961">
    <property type="entry name" value="Bet v1-like"/>
    <property type="match status" value="1"/>
</dbReference>
<comment type="similarity">
    <text evidence="1">Belongs to the AHA1 family.</text>
</comment>
<dbReference type="InterPro" id="IPR013538">
    <property type="entry name" value="ASHA1/2-like_C"/>
</dbReference>
<dbReference type="Pfam" id="PF08327">
    <property type="entry name" value="AHSA1"/>
    <property type="match status" value="1"/>
</dbReference>
<dbReference type="Proteomes" id="UP000184476">
    <property type="component" value="Unassembled WGS sequence"/>
</dbReference>
<dbReference type="STRING" id="112248.SAMN05444392_101328"/>
<organism evidence="3 4">
    <name type="scientific">Seinonella peptonophila</name>
    <dbReference type="NCBI Taxonomy" id="112248"/>
    <lineage>
        <taxon>Bacteria</taxon>
        <taxon>Bacillati</taxon>
        <taxon>Bacillota</taxon>
        <taxon>Bacilli</taxon>
        <taxon>Bacillales</taxon>
        <taxon>Thermoactinomycetaceae</taxon>
        <taxon>Seinonella</taxon>
    </lineage>
</organism>
<proteinExistence type="inferred from homology"/>
<keyword evidence="4" id="KW-1185">Reference proteome</keyword>
<evidence type="ECO:0000313" key="4">
    <source>
        <dbReference type="Proteomes" id="UP000184476"/>
    </source>
</evidence>
<dbReference type="CDD" id="cd08900">
    <property type="entry name" value="SRPBCC_CalC_Aha1-like_7"/>
    <property type="match status" value="1"/>
</dbReference>
<protein>
    <submittedName>
        <fullName evidence="3">Uncharacterized conserved protein YndB, AHSA1/START domain</fullName>
    </submittedName>
</protein>
<gene>
    <name evidence="3" type="ORF">SAMN05444392_101328</name>
</gene>
<reference evidence="3 4" key="1">
    <citation type="submission" date="2016-11" db="EMBL/GenBank/DDBJ databases">
        <authorList>
            <person name="Jaros S."/>
            <person name="Januszkiewicz K."/>
            <person name="Wedrychowicz H."/>
        </authorList>
    </citation>
    <scope>NUCLEOTIDE SEQUENCE [LARGE SCALE GENOMIC DNA]</scope>
    <source>
        <strain evidence="3 4">DSM 44666</strain>
    </source>
</reference>
<evidence type="ECO:0000256" key="1">
    <source>
        <dbReference type="ARBA" id="ARBA00006817"/>
    </source>
</evidence>
<evidence type="ECO:0000259" key="2">
    <source>
        <dbReference type="Pfam" id="PF08327"/>
    </source>
</evidence>
<dbReference type="OrthoDB" id="9803476at2"/>
<dbReference type="InterPro" id="IPR023393">
    <property type="entry name" value="START-like_dom_sf"/>
</dbReference>
<name>A0A1M4T6C1_9BACL</name>
<feature type="domain" description="Activator of Hsp90 ATPase homologue 1/2-like C-terminal" evidence="2">
    <location>
        <begin position="19"/>
        <end position="143"/>
    </location>
</feature>
<evidence type="ECO:0000313" key="3">
    <source>
        <dbReference type="EMBL" id="SHE39985.1"/>
    </source>
</evidence>
<dbReference type="RefSeq" id="WP_073150929.1">
    <property type="nucleotide sequence ID" value="NZ_FQVL01000001.1"/>
</dbReference>
<dbReference type="Gene3D" id="3.30.530.20">
    <property type="match status" value="1"/>
</dbReference>
<sequence length="151" mass="17700">MTKRFVKHDKFVIEREYQATPKRVFHAWSDLEQKAHWFPKAEKFEFAVGGREWNQGGPSGGPTFTYDAYYQEIVQDQRIVYTYTLDMDQVRISASVVTVELSPSDKGTRLIFTEQVAMFDGHDRVEYRQQGTKEALDKLEVFFQTDTEVKE</sequence>